<comment type="caution">
    <text evidence="8">The sequence shown here is derived from an EMBL/GenBank/DDBJ whole genome shotgun (WGS) entry which is preliminary data.</text>
</comment>
<dbReference type="AlphaFoldDB" id="A0A2G1W1E2"/>
<evidence type="ECO:0000256" key="5">
    <source>
        <dbReference type="ARBA" id="ARBA00023136"/>
    </source>
</evidence>
<protein>
    <submittedName>
        <fullName evidence="8">Protein kinase</fullName>
    </submittedName>
</protein>
<proteinExistence type="predicted"/>
<keyword evidence="6" id="KW-0325">Glycoprotein</keyword>
<keyword evidence="8" id="KW-0418">Kinase</keyword>
<gene>
    <name evidence="8" type="ORF">CEE69_23975</name>
</gene>
<reference evidence="8 9" key="1">
    <citation type="submission" date="2017-06" db="EMBL/GenBank/DDBJ databases">
        <title>Description of Rhodopirellula bahusiensis sp. nov.</title>
        <authorList>
            <person name="Kizina J."/>
            <person name="Harder J."/>
        </authorList>
    </citation>
    <scope>NUCLEOTIDE SEQUENCE [LARGE SCALE GENOMIC DNA]</scope>
    <source>
        <strain evidence="8 9">SWK21</strain>
    </source>
</reference>
<dbReference type="RefSeq" id="WP_099263186.1">
    <property type="nucleotide sequence ID" value="NZ_NIZW01000022.1"/>
</dbReference>
<name>A0A2G1W1E2_9BACT</name>
<dbReference type="PANTHER" id="PTHR48063:SF84">
    <property type="entry name" value="LRR RECEPTOR-LIKE SERINE_THREONINE-PROTEIN KINASE FLS2"/>
    <property type="match status" value="1"/>
</dbReference>
<accession>A0A2G1W1E2</accession>
<dbReference type="PANTHER" id="PTHR48063">
    <property type="entry name" value="LRR RECEPTOR-LIKE KINASE"/>
    <property type="match status" value="1"/>
</dbReference>
<evidence type="ECO:0000256" key="1">
    <source>
        <dbReference type="ARBA" id="ARBA00004370"/>
    </source>
</evidence>
<evidence type="ECO:0000256" key="4">
    <source>
        <dbReference type="ARBA" id="ARBA00022989"/>
    </source>
</evidence>
<keyword evidence="9" id="KW-1185">Reference proteome</keyword>
<dbReference type="OrthoDB" id="221449at2"/>
<dbReference type="EMBL" id="NIZW01000022">
    <property type="protein sequence ID" value="PHQ32858.1"/>
    <property type="molecule type" value="Genomic_DNA"/>
</dbReference>
<feature type="transmembrane region" description="Helical" evidence="7">
    <location>
        <begin position="107"/>
        <end position="128"/>
    </location>
</feature>
<keyword evidence="4 7" id="KW-1133">Transmembrane helix</keyword>
<dbReference type="GO" id="GO:0016301">
    <property type="term" value="F:kinase activity"/>
    <property type="evidence" value="ECO:0007669"/>
    <property type="project" value="UniProtKB-KW"/>
</dbReference>
<feature type="transmembrane region" description="Helical" evidence="7">
    <location>
        <begin position="149"/>
        <end position="170"/>
    </location>
</feature>
<comment type="subcellular location">
    <subcellularLocation>
        <location evidence="1">Membrane</location>
    </subcellularLocation>
</comment>
<keyword evidence="5 7" id="KW-0472">Membrane</keyword>
<dbReference type="GeneID" id="90611003"/>
<evidence type="ECO:0000313" key="8">
    <source>
        <dbReference type="EMBL" id="PHQ32858.1"/>
    </source>
</evidence>
<dbReference type="InterPro" id="IPR046956">
    <property type="entry name" value="RLP23-like"/>
</dbReference>
<sequence>MLDSVSQYRRRTRLTAIAVGTMIGLLAVLLNLPWRYTQISERWMGEPFALVQRVPVVDADQITRAGWPWRYQVVIDEGPEGSSRNPTSNALAAHTLAKHSPQYWSSWALLADIVFASALVYLAFRLWCWRGERIAVSETPERTRRKFDIAVASACFLMPASLIFTSNWTAKKHLASIDSLKSRGGYQFTFEAPQFLKKRIPVQLHPYFLRLRTLELYSPDQDDVQKLIRTKTLRSVLISDGHLDEHTLDPLRHATELASLTLSQSPVSSEICEDIRACERLMHLSLDKCQLNSQMAKPINEMDKLQYVDLRRNPLKLESISKPKWSATCRTLMLSRPKPGESAHLSIYQWPNLKRLSIRNSIRIFNDATLKLSLTDLPSLTEIALDRSQKHSLHAKNLPRFRRILEPVDLMLLYGRNDNLHGLTRFESVDLQDVPNLRRLECFAADLKELHLSEVGRLKEIYLGVYSYDSQGQITTGVNTIAGDEAWLKQIAQTPSLTKVDIAGVHFPAKSLEQLSTLAYLKQLNIQKGDIEYTDLDWILHLQKLQSLGIRDCRITAEWLQNCLAKLPQLRSVHADLSDLDQLTIAENQSLISLDHFEVSKMNRLELRSLPRLRGSIQIRGDIKDVRLKDLPLLDELLIESPWPQQASLEGLTNLRYFGGGGPQLNDDVIDQLLQFKRLDHIVLAYPNISTDRLQALGQYRYLTGLEIPGCRVDDEVASYWSKLLRLRVANFDDTEVSARTFQWLHGIPSLRRLSIARVPLNADARRIVSTLYQLSSLNLSGVDFPPEDLERLVAEGNLEALDLGGCKLSESHLNILANSKTLRRVVLKDCDLEPKQIADLLRTNPQLTLDLGIHDQTFFVNFAPPYRTRLIGCHVRNRQIVKPTRRPHVLMGPVDLMTLEDSQFPDDSSEMTSEDNAIEPQLASNIADSAAESEERRHIVVDLAEFRMQSERAFSTELFRAANELTANK</sequence>
<organism evidence="8 9">
    <name type="scientific">Rhodopirellula bahusiensis</name>
    <dbReference type="NCBI Taxonomy" id="2014065"/>
    <lineage>
        <taxon>Bacteria</taxon>
        <taxon>Pseudomonadati</taxon>
        <taxon>Planctomycetota</taxon>
        <taxon>Planctomycetia</taxon>
        <taxon>Pirellulales</taxon>
        <taxon>Pirellulaceae</taxon>
        <taxon>Rhodopirellula</taxon>
    </lineage>
</organism>
<dbReference type="SUPFAM" id="SSF52058">
    <property type="entry name" value="L domain-like"/>
    <property type="match status" value="1"/>
</dbReference>
<evidence type="ECO:0000256" key="6">
    <source>
        <dbReference type="ARBA" id="ARBA00023180"/>
    </source>
</evidence>
<dbReference type="InterPro" id="IPR032675">
    <property type="entry name" value="LRR_dom_sf"/>
</dbReference>
<feature type="transmembrane region" description="Helical" evidence="7">
    <location>
        <begin position="12"/>
        <end position="34"/>
    </location>
</feature>
<dbReference type="Proteomes" id="UP000225740">
    <property type="component" value="Unassembled WGS sequence"/>
</dbReference>
<keyword evidence="3" id="KW-0732">Signal</keyword>
<dbReference type="GO" id="GO:0016020">
    <property type="term" value="C:membrane"/>
    <property type="evidence" value="ECO:0007669"/>
    <property type="project" value="UniProtKB-SubCell"/>
</dbReference>
<evidence type="ECO:0000256" key="3">
    <source>
        <dbReference type="ARBA" id="ARBA00022729"/>
    </source>
</evidence>
<evidence type="ECO:0000256" key="7">
    <source>
        <dbReference type="SAM" id="Phobius"/>
    </source>
</evidence>
<evidence type="ECO:0000313" key="9">
    <source>
        <dbReference type="Proteomes" id="UP000225740"/>
    </source>
</evidence>
<keyword evidence="8" id="KW-0808">Transferase</keyword>
<evidence type="ECO:0000256" key="2">
    <source>
        <dbReference type="ARBA" id="ARBA00022692"/>
    </source>
</evidence>
<dbReference type="Gene3D" id="3.80.10.10">
    <property type="entry name" value="Ribonuclease Inhibitor"/>
    <property type="match status" value="2"/>
</dbReference>
<keyword evidence="2 7" id="KW-0812">Transmembrane</keyword>